<evidence type="ECO:0000256" key="3">
    <source>
        <dbReference type="ARBA" id="ARBA00023268"/>
    </source>
</evidence>
<dbReference type="Proteomes" id="UP001165205">
    <property type="component" value="Unassembled WGS sequence"/>
</dbReference>
<dbReference type="PRINTS" id="PR01483">
    <property type="entry name" value="FASYNTHASE"/>
</dbReference>
<dbReference type="EC" id="2.3.1.86" evidence="1"/>
<dbReference type="InterPro" id="IPR014043">
    <property type="entry name" value="Acyl_transferase_dom"/>
</dbReference>
<proteinExistence type="predicted"/>
<dbReference type="PANTHER" id="PTHR10982">
    <property type="entry name" value="MALONYL COA-ACYL CARRIER PROTEIN TRANSACYLASE"/>
    <property type="match status" value="1"/>
</dbReference>
<evidence type="ECO:0000256" key="2">
    <source>
        <dbReference type="ARBA" id="ARBA00022679"/>
    </source>
</evidence>
<evidence type="ECO:0000313" key="7">
    <source>
        <dbReference type="Proteomes" id="UP001165205"/>
    </source>
</evidence>
<feature type="domain" description="Malonyl-CoA:ACP transacylase (MAT)" evidence="5">
    <location>
        <begin position="29"/>
        <end position="292"/>
    </location>
</feature>
<evidence type="ECO:0000313" key="6">
    <source>
        <dbReference type="EMBL" id="GMG25569.1"/>
    </source>
</evidence>
<keyword evidence="3" id="KW-0511">Multifunctional enzyme</keyword>
<keyword evidence="2" id="KW-0808">Transferase</keyword>
<reference evidence="6" key="1">
    <citation type="submission" date="2023-04" db="EMBL/GenBank/DDBJ databases">
        <title>Aspergillus oryzae NBRC 4228.</title>
        <authorList>
            <person name="Ichikawa N."/>
            <person name="Sato H."/>
            <person name="Tonouchi N."/>
        </authorList>
    </citation>
    <scope>NUCLEOTIDE SEQUENCE</scope>
    <source>
        <strain evidence="6">NBRC 4228</strain>
    </source>
</reference>
<dbReference type="InterPro" id="IPR050830">
    <property type="entry name" value="Fungal_FAS"/>
</dbReference>
<dbReference type="AlphaFoldDB" id="A0AAN5BU41"/>
<sequence length="301" mass="33195">MPDGSTRLEPILRDLTAKSESYTFFDSRGLLYATQFAQPAILLMEKAAFEDMKANGLIQEGAAFAGHSLGEYGVLASLVDFLPFEMMMSVVFYRGLVMQFTMERDSNGHTGFSMVAVSPKRVGKCKFCSSFDQLSQAHGETDFDEAMLRIVVDLIHRQSGKLLEIVNFNVEAEQYVCAGHLVASLRSASDPAITDVAKEIAVHLEKAPQLNNPTELKRGRATIPLQGIDVPFHSSHLRSGVSVYRRFLEERIQAENVQVDRLVGKFIPNVMGKPFAIDRSYLEEAAAVTGSSVLRELALAA</sequence>
<dbReference type="Gene3D" id="3.40.366.10">
    <property type="entry name" value="Malonyl-Coenzyme A Acyl Carrier Protein, domain 2"/>
    <property type="match status" value="1"/>
</dbReference>
<evidence type="ECO:0000256" key="4">
    <source>
        <dbReference type="ARBA" id="ARBA00048237"/>
    </source>
</evidence>
<dbReference type="SUPFAM" id="SSF52151">
    <property type="entry name" value="FabD/lysophospholipase-like"/>
    <property type="match status" value="1"/>
</dbReference>
<dbReference type="Pfam" id="PF00698">
    <property type="entry name" value="Acyl_transf_1"/>
    <property type="match status" value="1"/>
</dbReference>
<accession>A0AAN5BU41</accession>
<dbReference type="GO" id="GO:0006633">
    <property type="term" value="P:fatty acid biosynthetic process"/>
    <property type="evidence" value="ECO:0007669"/>
    <property type="project" value="InterPro"/>
</dbReference>
<dbReference type="GO" id="GO:0004321">
    <property type="term" value="F:fatty-acyl-CoA synthase activity"/>
    <property type="evidence" value="ECO:0007669"/>
    <property type="project" value="UniProtKB-EC"/>
</dbReference>
<dbReference type="GO" id="GO:0005835">
    <property type="term" value="C:fatty acid synthase complex"/>
    <property type="evidence" value="ECO:0007669"/>
    <property type="project" value="InterPro"/>
</dbReference>
<evidence type="ECO:0000259" key="5">
    <source>
        <dbReference type="Pfam" id="PF00698"/>
    </source>
</evidence>
<dbReference type="Gene3D" id="6.10.140.1400">
    <property type="match status" value="1"/>
</dbReference>
<dbReference type="PANTHER" id="PTHR10982:SF21">
    <property type="entry name" value="FATTY ACID SYNTHASE SUBUNIT BETA"/>
    <property type="match status" value="1"/>
</dbReference>
<name>A0AAN5BU41_ASPOZ</name>
<dbReference type="InterPro" id="IPR003965">
    <property type="entry name" value="Fatty_acid_synthase"/>
</dbReference>
<organism evidence="6 7">
    <name type="scientific">Aspergillus oryzae</name>
    <name type="common">Yellow koji mold</name>
    <dbReference type="NCBI Taxonomy" id="5062"/>
    <lineage>
        <taxon>Eukaryota</taxon>
        <taxon>Fungi</taxon>
        <taxon>Dikarya</taxon>
        <taxon>Ascomycota</taxon>
        <taxon>Pezizomycotina</taxon>
        <taxon>Eurotiomycetes</taxon>
        <taxon>Eurotiomycetidae</taxon>
        <taxon>Eurotiales</taxon>
        <taxon>Aspergillaceae</taxon>
        <taxon>Aspergillus</taxon>
        <taxon>Aspergillus subgen. Circumdati</taxon>
    </lineage>
</organism>
<dbReference type="InterPro" id="IPR016035">
    <property type="entry name" value="Acyl_Trfase/lysoPLipase"/>
</dbReference>
<protein>
    <recommendedName>
        <fullName evidence="1">fatty-acyl-CoA synthase system</fullName>
        <ecNumber evidence="1">2.3.1.86</ecNumber>
    </recommendedName>
</protein>
<comment type="catalytic activity">
    <reaction evidence="4">
        <text>acetyl-CoA + n malonyl-CoA + 2n NADPH + 4n H(+) = a long-chain-acyl-CoA + n CoA + n CO2 + 2n NADP(+).</text>
        <dbReference type="EC" id="2.3.1.86"/>
    </reaction>
</comment>
<comment type="caution">
    <text evidence="6">The sequence shown here is derived from an EMBL/GenBank/DDBJ whole genome shotgun (WGS) entry which is preliminary data.</text>
</comment>
<gene>
    <name evidence="6" type="ORF">Aory04_000258500</name>
</gene>
<dbReference type="InterPro" id="IPR001227">
    <property type="entry name" value="Ac_transferase_dom_sf"/>
</dbReference>
<dbReference type="GO" id="GO:0004312">
    <property type="term" value="F:fatty acid synthase activity"/>
    <property type="evidence" value="ECO:0007669"/>
    <property type="project" value="InterPro"/>
</dbReference>
<dbReference type="EMBL" id="BSYA01000019">
    <property type="protein sequence ID" value="GMG25569.1"/>
    <property type="molecule type" value="Genomic_DNA"/>
</dbReference>
<evidence type="ECO:0000256" key="1">
    <source>
        <dbReference type="ARBA" id="ARBA00012878"/>
    </source>
</evidence>